<keyword evidence="3" id="KW-1185">Reference proteome</keyword>
<sequence>MVAIYPTALLLAAIAMGNVNAWTWTRCTNVDKCVPGTAFNGAGTTGGGQSAPSKGSRFSYVGGYVFVVDTCTGFAYDRSNGYWYSHEVDGLFVSPEGYMRTAHDCNLVVFTSKSQTVGGTSWYKPNGGDCCLPDEVGTNIYNLEAYYTGA</sequence>
<proteinExistence type="predicted"/>
<reference evidence="2 3" key="1">
    <citation type="submission" date="2021-07" db="EMBL/GenBank/DDBJ databases">
        <title>Genome data of Colletotrichum spaethianum.</title>
        <authorList>
            <person name="Utami Y.D."/>
            <person name="Hiruma K."/>
        </authorList>
    </citation>
    <scope>NUCLEOTIDE SEQUENCE [LARGE SCALE GENOMIC DNA]</scope>
    <source>
        <strain evidence="2 3">MAFF 242679</strain>
    </source>
</reference>
<dbReference type="AlphaFoldDB" id="A0AA37GFA9"/>
<name>A0AA37GFA9_9PEZI</name>
<comment type="caution">
    <text evidence="2">The sequence shown here is derived from an EMBL/GenBank/DDBJ whole genome shotgun (WGS) entry which is preliminary data.</text>
</comment>
<protein>
    <submittedName>
        <fullName evidence="2">Uncharacterized protein</fullName>
    </submittedName>
</protein>
<dbReference type="EMBL" id="BPPX01000004">
    <property type="protein sequence ID" value="GJC79876.1"/>
    <property type="molecule type" value="Genomic_DNA"/>
</dbReference>
<feature type="signal peptide" evidence="1">
    <location>
        <begin position="1"/>
        <end position="21"/>
    </location>
</feature>
<organism evidence="2 3">
    <name type="scientific">Colletotrichum liriopes</name>
    <dbReference type="NCBI Taxonomy" id="708192"/>
    <lineage>
        <taxon>Eukaryota</taxon>
        <taxon>Fungi</taxon>
        <taxon>Dikarya</taxon>
        <taxon>Ascomycota</taxon>
        <taxon>Pezizomycotina</taxon>
        <taxon>Sordariomycetes</taxon>
        <taxon>Hypocreomycetidae</taxon>
        <taxon>Glomerellales</taxon>
        <taxon>Glomerellaceae</taxon>
        <taxon>Colletotrichum</taxon>
        <taxon>Colletotrichum spaethianum species complex</taxon>
    </lineage>
</organism>
<accession>A0AA37GFA9</accession>
<evidence type="ECO:0000313" key="2">
    <source>
        <dbReference type="EMBL" id="GJC79876.1"/>
    </source>
</evidence>
<keyword evidence="1" id="KW-0732">Signal</keyword>
<evidence type="ECO:0000313" key="3">
    <source>
        <dbReference type="Proteomes" id="UP001055172"/>
    </source>
</evidence>
<gene>
    <name evidence="2" type="ORF">ColLi_02714</name>
</gene>
<evidence type="ECO:0000256" key="1">
    <source>
        <dbReference type="SAM" id="SignalP"/>
    </source>
</evidence>
<dbReference type="Proteomes" id="UP001055172">
    <property type="component" value="Unassembled WGS sequence"/>
</dbReference>
<feature type="chain" id="PRO_5041208504" evidence="1">
    <location>
        <begin position="22"/>
        <end position="150"/>
    </location>
</feature>